<name>A0A1G2HJ30_9BACT</name>
<organism evidence="2 3">
    <name type="scientific">Candidatus Spechtbacteria bacterium RIFCSPLOWO2_12_FULL_38_22</name>
    <dbReference type="NCBI Taxonomy" id="1802165"/>
    <lineage>
        <taxon>Bacteria</taxon>
        <taxon>Candidatus Spechtiibacteriota</taxon>
    </lineage>
</organism>
<dbReference type="PANTHER" id="PTHR46211:SF14">
    <property type="entry name" value="GLYCEROPHOSPHODIESTER PHOSPHODIESTERASE"/>
    <property type="match status" value="1"/>
</dbReference>
<dbReference type="SUPFAM" id="SSF51695">
    <property type="entry name" value="PLC-like phosphodiesterases"/>
    <property type="match status" value="1"/>
</dbReference>
<evidence type="ECO:0000313" key="2">
    <source>
        <dbReference type="EMBL" id="OGZ62231.1"/>
    </source>
</evidence>
<dbReference type="STRING" id="1802165.A3F94_02800"/>
<comment type="caution">
    <text evidence="2">The sequence shown here is derived from an EMBL/GenBank/DDBJ whole genome shotgun (WGS) entry which is preliminary data.</text>
</comment>
<dbReference type="PROSITE" id="PS51704">
    <property type="entry name" value="GP_PDE"/>
    <property type="match status" value="1"/>
</dbReference>
<evidence type="ECO:0000313" key="3">
    <source>
        <dbReference type="Proteomes" id="UP000176770"/>
    </source>
</evidence>
<protein>
    <recommendedName>
        <fullName evidence="1">GP-PDE domain-containing protein</fullName>
    </recommendedName>
</protein>
<dbReference type="EMBL" id="MHOK01000005">
    <property type="protein sequence ID" value="OGZ62231.1"/>
    <property type="molecule type" value="Genomic_DNA"/>
</dbReference>
<evidence type="ECO:0000259" key="1">
    <source>
        <dbReference type="PROSITE" id="PS51704"/>
    </source>
</evidence>
<dbReference type="GO" id="GO:0006629">
    <property type="term" value="P:lipid metabolic process"/>
    <property type="evidence" value="ECO:0007669"/>
    <property type="project" value="InterPro"/>
</dbReference>
<dbReference type="InterPro" id="IPR017946">
    <property type="entry name" value="PLC-like_Pdiesterase_TIM-brl"/>
</dbReference>
<feature type="domain" description="GP-PDE" evidence="1">
    <location>
        <begin position="5"/>
        <end position="251"/>
    </location>
</feature>
<dbReference type="Pfam" id="PF03009">
    <property type="entry name" value="GDPD"/>
    <property type="match status" value="1"/>
</dbReference>
<dbReference type="Proteomes" id="UP000176770">
    <property type="component" value="Unassembled WGS sequence"/>
</dbReference>
<dbReference type="InterPro" id="IPR030395">
    <property type="entry name" value="GP_PDE_dom"/>
</dbReference>
<dbReference type="GO" id="GO:0008081">
    <property type="term" value="F:phosphoric diester hydrolase activity"/>
    <property type="evidence" value="ECO:0007669"/>
    <property type="project" value="InterPro"/>
</dbReference>
<reference evidence="2 3" key="1">
    <citation type="journal article" date="2016" name="Nat. Commun.">
        <title>Thousands of microbial genomes shed light on interconnected biogeochemical processes in an aquifer system.</title>
        <authorList>
            <person name="Anantharaman K."/>
            <person name="Brown C.T."/>
            <person name="Hug L.A."/>
            <person name="Sharon I."/>
            <person name="Castelle C.J."/>
            <person name="Probst A.J."/>
            <person name="Thomas B.C."/>
            <person name="Singh A."/>
            <person name="Wilkins M.J."/>
            <person name="Karaoz U."/>
            <person name="Brodie E.L."/>
            <person name="Williams K.H."/>
            <person name="Hubbard S.S."/>
            <person name="Banfield J.F."/>
        </authorList>
    </citation>
    <scope>NUCLEOTIDE SEQUENCE [LARGE SCALE GENOMIC DNA]</scope>
</reference>
<dbReference type="CDD" id="cd08556">
    <property type="entry name" value="GDPD"/>
    <property type="match status" value="1"/>
</dbReference>
<dbReference type="PANTHER" id="PTHR46211">
    <property type="entry name" value="GLYCEROPHOSPHORYL DIESTER PHOSPHODIESTERASE"/>
    <property type="match status" value="1"/>
</dbReference>
<accession>A0A1G2HJ30</accession>
<gene>
    <name evidence="2" type="ORF">A3F94_02800</name>
</gene>
<dbReference type="Gene3D" id="3.20.20.190">
    <property type="entry name" value="Phosphatidylinositol (PI) phosphodiesterase"/>
    <property type="match status" value="1"/>
</dbReference>
<dbReference type="AlphaFoldDB" id="A0A1G2HJ30"/>
<sequence length="252" mass="28177">MKNPPLIISHAGCEGLAPRNSLESIGVALELGINYIEVDVQVTSDGVPILAHDPIVRLLSGQTLVIPETDAKQLVGKRIYVYSNGELGLTTHLGTLEQATTLIPKHVTLIVEIKHPRFDPKYARRMRDVDILQEDKVESAIFDCTNGHNVQYISFYSEVLLNIKRFSSKAICGFVSELSDERILVVAKALGVYHVVPNYRNLGKCFIDLAHQQLLNVFTWTVDKESEMLRLAEMGVDGIITNRPDRALRLFL</sequence>
<proteinExistence type="predicted"/>